<dbReference type="PANTHER" id="PTHR31286">
    <property type="entry name" value="GLYCINE-RICH CELL WALL STRUCTURAL PROTEIN 1.8-LIKE"/>
    <property type="match status" value="1"/>
</dbReference>
<dbReference type="InterPro" id="IPR040256">
    <property type="entry name" value="At4g02000-like"/>
</dbReference>
<evidence type="ECO:0000313" key="1">
    <source>
        <dbReference type="EMBL" id="GEX85740.1"/>
    </source>
</evidence>
<protein>
    <submittedName>
        <fullName evidence="1">Uncharacterized protein</fullName>
    </submittedName>
</protein>
<name>A0A699HC11_TANCI</name>
<gene>
    <name evidence="1" type="ORF">Tci_357715</name>
</gene>
<proteinExistence type="predicted"/>
<feature type="non-terminal residue" evidence="1">
    <location>
        <position position="1"/>
    </location>
</feature>
<dbReference type="AlphaFoldDB" id="A0A699HC11"/>
<reference evidence="1" key="1">
    <citation type="journal article" date="2019" name="Sci. Rep.">
        <title>Draft genome of Tanacetum cinerariifolium, the natural source of mosquito coil.</title>
        <authorList>
            <person name="Yamashiro T."/>
            <person name="Shiraishi A."/>
            <person name="Satake H."/>
            <person name="Nakayama K."/>
        </authorList>
    </citation>
    <scope>NUCLEOTIDE SEQUENCE</scope>
</reference>
<sequence length="304" mass="34059">TGVYDLMLKAGFLDSKGGGGKKKKNNIDVPLESVVGSGFLLLVDDTGIVHIQKGGSSSMGQVPDVNTEECEFSHLFTPSGNGVDVVIPVEFIRAISERFTNITYGFFLGKRVANPVVAKYFSSMDGLEEMLENGPWFIRNNSSILKKWNSDVNFLKEDAGNVPVWVKIHGVPVTTFSEDGLSAIATKLCTPLMLDSYTSDMCMQSWGMSSSARAMIELRADVELKDTIMVVMPKLSREGHGFYTCTIRVEYEWKPPRCFRKGWFGTNSMLEQLSDTYENVDYDYDTYDDDMYEGQEMFNLYAII</sequence>
<dbReference type="EMBL" id="BKCJ010134748">
    <property type="protein sequence ID" value="GEX85740.1"/>
    <property type="molecule type" value="Genomic_DNA"/>
</dbReference>
<organism evidence="1">
    <name type="scientific">Tanacetum cinerariifolium</name>
    <name type="common">Dalmatian daisy</name>
    <name type="synonym">Chrysanthemum cinerariifolium</name>
    <dbReference type="NCBI Taxonomy" id="118510"/>
    <lineage>
        <taxon>Eukaryota</taxon>
        <taxon>Viridiplantae</taxon>
        <taxon>Streptophyta</taxon>
        <taxon>Embryophyta</taxon>
        <taxon>Tracheophyta</taxon>
        <taxon>Spermatophyta</taxon>
        <taxon>Magnoliopsida</taxon>
        <taxon>eudicotyledons</taxon>
        <taxon>Gunneridae</taxon>
        <taxon>Pentapetalae</taxon>
        <taxon>asterids</taxon>
        <taxon>campanulids</taxon>
        <taxon>Asterales</taxon>
        <taxon>Asteraceae</taxon>
        <taxon>Asteroideae</taxon>
        <taxon>Anthemideae</taxon>
        <taxon>Anthemidinae</taxon>
        <taxon>Tanacetum</taxon>
    </lineage>
</organism>
<accession>A0A699HC11</accession>
<dbReference type="PANTHER" id="PTHR31286:SF99">
    <property type="entry name" value="DUF4283 DOMAIN-CONTAINING PROTEIN"/>
    <property type="match status" value="1"/>
</dbReference>
<comment type="caution">
    <text evidence="1">The sequence shown here is derived from an EMBL/GenBank/DDBJ whole genome shotgun (WGS) entry which is preliminary data.</text>
</comment>